<dbReference type="PANTHER" id="PTHR35333:SF3">
    <property type="entry name" value="BETA-LACTAMASE-TYPE TRANSPEPTIDASE FOLD CONTAINING PROTEIN"/>
    <property type="match status" value="1"/>
</dbReference>
<dbReference type="Proteomes" id="UP000261257">
    <property type="component" value="Unassembled WGS sequence"/>
</dbReference>
<evidence type="ECO:0000256" key="4">
    <source>
        <dbReference type="ARBA" id="ARBA00022960"/>
    </source>
</evidence>
<evidence type="ECO:0000256" key="2">
    <source>
        <dbReference type="ARBA" id="ARBA00022729"/>
    </source>
</evidence>
<feature type="transmembrane region" description="Helical" evidence="10">
    <location>
        <begin position="12"/>
        <end position="31"/>
    </location>
</feature>
<keyword evidence="10" id="KW-0812">Transmembrane</keyword>
<dbReference type="AlphaFoldDB" id="A0A3E4U4J6"/>
<sequence length="315" mass="35675">MKKNRKYKKIKIIMVFTTVLLMAFVAVVGLYKTGIYRFDFFKDVYKKIDFQLSTNELNIPQDALSFSVYDIEQGEYLFYEGDSQLPTVASLAKLFVIDYALTKVNLEDVIEVNQEVLDLVPAGSSLANLKVGKYTVKEIMEAMLVPSGNDAAYSLAYYIAKNELGEGYTATEYINYFTTELSEYLIEEGYSKTNLYNDPSGASMSADTHLDDINRVALKLYNYDFVKECVGKSTFSIQTPQGEFTWKNTNKFLDKKSPYYNENVKGIKTGTMASSYNIVVLYKKDGKEYLITCLASLSDEGRYKAVQSAINTIIK</sequence>
<dbReference type="PRINTS" id="PR00725">
    <property type="entry name" value="DADACBPTASE1"/>
</dbReference>
<keyword evidence="6" id="KW-0961">Cell wall biogenesis/degradation</keyword>
<gene>
    <name evidence="12" type="ORF">DXC39_17150</name>
</gene>
<dbReference type="GO" id="GO:0008360">
    <property type="term" value="P:regulation of cell shape"/>
    <property type="evidence" value="ECO:0007669"/>
    <property type="project" value="UniProtKB-KW"/>
</dbReference>
<evidence type="ECO:0000256" key="10">
    <source>
        <dbReference type="SAM" id="Phobius"/>
    </source>
</evidence>
<keyword evidence="2" id="KW-0732">Signal</keyword>
<dbReference type="Gene3D" id="3.40.710.10">
    <property type="entry name" value="DD-peptidase/beta-lactamase superfamily"/>
    <property type="match status" value="1"/>
</dbReference>
<keyword evidence="4" id="KW-0133">Cell shape</keyword>
<dbReference type="InterPro" id="IPR000871">
    <property type="entry name" value="Beta-lactam_class-A"/>
</dbReference>
<dbReference type="GO" id="GO:0046677">
    <property type="term" value="P:response to antibiotic"/>
    <property type="evidence" value="ECO:0007669"/>
    <property type="project" value="InterPro"/>
</dbReference>
<evidence type="ECO:0000256" key="6">
    <source>
        <dbReference type="ARBA" id="ARBA00023316"/>
    </source>
</evidence>
<reference evidence="12 13" key="1">
    <citation type="submission" date="2018-08" db="EMBL/GenBank/DDBJ databases">
        <title>A genome reference for cultivated species of the human gut microbiota.</title>
        <authorList>
            <person name="Zou Y."/>
            <person name="Xue W."/>
            <person name="Luo G."/>
        </authorList>
    </citation>
    <scope>NUCLEOTIDE SEQUENCE [LARGE SCALE GENOMIC DNA]</scope>
    <source>
        <strain evidence="12 13">TF05-11AC</strain>
    </source>
</reference>
<feature type="domain" description="Peptidase S11 D-alanyl-D-alanine carboxypeptidase A N-terminal" evidence="11">
    <location>
        <begin position="63"/>
        <end position="285"/>
    </location>
</feature>
<protein>
    <submittedName>
        <fullName evidence="12">D-alanyl-D-alanine carboxypeptidase</fullName>
    </submittedName>
</protein>
<dbReference type="GO" id="GO:0071555">
    <property type="term" value="P:cell wall organization"/>
    <property type="evidence" value="ECO:0007669"/>
    <property type="project" value="UniProtKB-KW"/>
</dbReference>
<evidence type="ECO:0000256" key="8">
    <source>
        <dbReference type="PIRSR" id="PIRSR618044-2"/>
    </source>
</evidence>
<keyword evidence="3" id="KW-0378">Hydrolase</keyword>
<evidence type="ECO:0000259" key="11">
    <source>
        <dbReference type="Pfam" id="PF00768"/>
    </source>
</evidence>
<dbReference type="InterPro" id="IPR018044">
    <property type="entry name" value="Peptidase_S11"/>
</dbReference>
<comment type="similarity">
    <text evidence="1 9">Belongs to the peptidase S11 family.</text>
</comment>
<keyword evidence="12" id="KW-0645">Protease</keyword>
<evidence type="ECO:0000256" key="7">
    <source>
        <dbReference type="PIRSR" id="PIRSR618044-1"/>
    </source>
</evidence>
<dbReference type="EMBL" id="QSSQ01000018">
    <property type="protein sequence ID" value="RGM02772.1"/>
    <property type="molecule type" value="Genomic_DNA"/>
</dbReference>
<keyword evidence="12" id="KW-0121">Carboxypeptidase</keyword>
<evidence type="ECO:0000256" key="1">
    <source>
        <dbReference type="ARBA" id="ARBA00007164"/>
    </source>
</evidence>
<evidence type="ECO:0000313" key="12">
    <source>
        <dbReference type="EMBL" id="RGM02772.1"/>
    </source>
</evidence>
<dbReference type="GO" id="GO:0006508">
    <property type="term" value="P:proteolysis"/>
    <property type="evidence" value="ECO:0007669"/>
    <property type="project" value="InterPro"/>
</dbReference>
<keyword evidence="5" id="KW-0573">Peptidoglycan synthesis</keyword>
<dbReference type="RefSeq" id="WP_117487815.1">
    <property type="nucleotide sequence ID" value="NZ_QRQF01000025.1"/>
</dbReference>
<dbReference type="GO" id="GO:0009252">
    <property type="term" value="P:peptidoglycan biosynthetic process"/>
    <property type="evidence" value="ECO:0007669"/>
    <property type="project" value="UniProtKB-KW"/>
</dbReference>
<feature type="active site" description="Proton acceptor" evidence="7">
    <location>
        <position position="93"/>
    </location>
</feature>
<evidence type="ECO:0000313" key="13">
    <source>
        <dbReference type="Proteomes" id="UP000261257"/>
    </source>
</evidence>
<proteinExistence type="inferred from homology"/>
<dbReference type="Pfam" id="PF00768">
    <property type="entry name" value="Peptidase_S11"/>
    <property type="match status" value="1"/>
</dbReference>
<evidence type="ECO:0000256" key="9">
    <source>
        <dbReference type="RuleBase" id="RU004016"/>
    </source>
</evidence>
<dbReference type="InterPro" id="IPR001967">
    <property type="entry name" value="Peptidase_S11_N"/>
</dbReference>
<dbReference type="GO" id="GO:0008800">
    <property type="term" value="F:beta-lactamase activity"/>
    <property type="evidence" value="ECO:0007669"/>
    <property type="project" value="InterPro"/>
</dbReference>
<keyword evidence="10" id="KW-0472">Membrane</keyword>
<accession>A0A3E4U4J6</accession>
<organism evidence="12 13">
    <name type="scientific">Hungatella hathewayi</name>
    <dbReference type="NCBI Taxonomy" id="154046"/>
    <lineage>
        <taxon>Bacteria</taxon>
        <taxon>Bacillati</taxon>
        <taxon>Bacillota</taxon>
        <taxon>Clostridia</taxon>
        <taxon>Lachnospirales</taxon>
        <taxon>Lachnospiraceae</taxon>
        <taxon>Hungatella</taxon>
    </lineage>
</organism>
<name>A0A3E4U4J6_9FIRM</name>
<keyword evidence="10" id="KW-1133">Transmembrane helix</keyword>
<dbReference type="PANTHER" id="PTHR35333">
    <property type="entry name" value="BETA-LACTAMASE"/>
    <property type="match status" value="1"/>
</dbReference>
<dbReference type="SUPFAM" id="SSF56601">
    <property type="entry name" value="beta-lactamase/transpeptidase-like"/>
    <property type="match status" value="1"/>
</dbReference>
<evidence type="ECO:0000256" key="5">
    <source>
        <dbReference type="ARBA" id="ARBA00022984"/>
    </source>
</evidence>
<feature type="binding site" evidence="8">
    <location>
        <position position="268"/>
    </location>
    <ligand>
        <name>substrate</name>
    </ligand>
</feature>
<evidence type="ECO:0000256" key="3">
    <source>
        <dbReference type="ARBA" id="ARBA00022801"/>
    </source>
</evidence>
<dbReference type="GO" id="GO:0030655">
    <property type="term" value="P:beta-lactam antibiotic catabolic process"/>
    <property type="evidence" value="ECO:0007669"/>
    <property type="project" value="InterPro"/>
</dbReference>
<feature type="active site" evidence="7">
    <location>
        <position position="147"/>
    </location>
</feature>
<dbReference type="GO" id="GO:0009002">
    <property type="term" value="F:serine-type D-Ala-D-Ala carboxypeptidase activity"/>
    <property type="evidence" value="ECO:0007669"/>
    <property type="project" value="InterPro"/>
</dbReference>
<dbReference type="InterPro" id="IPR012338">
    <property type="entry name" value="Beta-lactam/transpept-like"/>
</dbReference>
<comment type="caution">
    <text evidence="12">The sequence shown here is derived from an EMBL/GenBank/DDBJ whole genome shotgun (WGS) entry which is preliminary data.</text>
</comment>
<feature type="active site" description="Acyl-ester intermediate" evidence="7">
    <location>
        <position position="90"/>
    </location>
</feature>